<proteinExistence type="predicted"/>
<keyword evidence="2" id="KW-1185">Reference proteome</keyword>
<dbReference type="Proteomes" id="UP001307889">
    <property type="component" value="Chromosome 5"/>
</dbReference>
<name>A0ABN7ASR7_9HEMI</name>
<evidence type="ECO:0000313" key="1">
    <source>
        <dbReference type="EMBL" id="BES94319.1"/>
    </source>
</evidence>
<gene>
    <name evidence="1" type="ORF">NTJ_07128</name>
</gene>
<evidence type="ECO:0000313" key="2">
    <source>
        <dbReference type="Proteomes" id="UP001307889"/>
    </source>
</evidence>
<organism evidence="1 2">
    <name type="scientific">Nesidiocoris tenuis</name>
    <dbReference type="NCBI Taxonomy" id="355587"/>
    <lineage>
        <taxon>Eukaryota</taxon>
        <taxon>Metazoa</taxon>
        <taxon>Ecdysozoa</taxon>
        <taxon>Arthropoda</taxon>
        <taxon>Hexapoda</taxon>
        <taxon>Insecta</taxon>
        <taxon>Pterygota</taxon>
        <taxon>Neoptera</taxon>
        <taxon>Paraneoptera</taxon>
        <taxon>Hemiptera</taxon>
        <taxon>Heteroptera</taxon>
        <taxon>Panheteroptera</taxon>
        <taxon>Cimicomorpha</taxon>
        <taxon>Miridae</taxon>
        <taxon>Dicyphina</taxon>
        <taxon>Nesidiocoris</taxon>
    </lineage>
</organism>
<accession>A0ABN7ASR7</accession>
<sequence>MGTYLWAVGSAKWTTVGPVERPPDSALDGETFLRQVRRSRYFHPPNGTPSYIRRNPSPDCGAIAAARNLAGGSGENYSPLFKLGVGGRGAIKKVISIHSASREPPPRPR</sequence>
<reference evidence="1 2" key="1">
    <citation type="submission" date="2023-09" db="EMBL/GenBank/DDBJ databases">
        <title>Nesidiocoris tenuis whole genome shotgun sequence.</title>
        <authorList>
            <person name="Shibata T."/>
            <person name="Shimoda M."/>
            <person name="Kobayashi T."/>
            <person name="Uehara T."/>
        </authorList>
    </citation>
    <scope>NUCLEOTIDE SEQUENCE [LARGE SCALE GENOMIC DNA]</scope>
    <source>
        <strain evidence="1 2">Japan</strain>
    </source>
</reference>
<dbReference type="EMBL" id="AP028913">
    <property type="protein sequence ID" value="BES94319.1"/>
    <property type="molecule type" value="Genomic_DNA"/>
</dbReference>
<protein>
    <submittedName>
        <fullName evidence="1">Uncharacterized protein</fullName>
    </submittedName>
</protein>